<sequence>MATSVGHINGKPIFGPPRPPPEILHCMDPNYVPFSSYIPRPPPSYHTCPASYNGWTGFEAQIPSKVESTPWSGKSDCGLFDRLPRELRDRIYAEAVALRFSKDDVRKLEYFEATKCPTAEILDQDTEVRRLVQVEVIKESATVYPGATCSENPDLDALHPCGGKAISDNLGLLLANRQIHNEATEVFFSTNYFATLVELCTPARFWNCNRDSAHGYSSDCNTPEFPCLIPPRHMKHIKHLVICIKVSDHVLPWCGAYAPEMEMFVEKLEHIVKTLLLVDIKLKTLEIRFANIFNGQLGYSLREPFDCKERLEDGSYQTVLAAATPNLHIHIVQTEEGGEMWLGSAGQRSPIRHYNVLKPVLKLKGRVEYFKVSGDLPTKYLEHVCKVMDEDANPSVPMKILREREEKAAADRKAYLSSKELRAIWKEKWLKLQEEEEEEEE</sequence>
<dbReference type="PANTHER" id="PTHR42085">
    <property type="entry name" value="F-BOX DOMAIN-CONTAINING PROTEIN"/>
    <property type="match status" value="1"/>
</dbReference>
<name>A0A517LNN6_9PEZI</name>
<gene>
    <name evidence="1" type="ORF">FKW77_003599</name>
</gene>
<organism evidence="1 2">
    <name type="scientific">Venturia effusa</name>
    <dbReference type="NCBI Taxonomy" id="50376"/>
    <lineage>
        <taxon>Eukaryota</taxon>
        <taxon>Fungi</taxon>
        <taxon>Dikarya</taxon>
        <taxon>Ascomycota</taxon>
        <taxon>Pezizomycotina</taxon>
        <taxon>Dothideomycetes</taxon>
        <taxon>Pleosporomycetidae</taxon>
        <taxon>Venturiales</taxon>
        <taxon>Venturiaceae</taxon>
        <taxon>Venturia</taxon>
    </lineage>
</organism>
<dbReference type="AlphaFoldDB" id="A0A517LNN6"/>
<protein>
    <submittedName>
        <fullName evidence="1">Uncharacterized protein</fullName>
    </submittedName>
</protein>
<dbReference type="EMBL" id="CP042201">
    <property type="protein sequence ID" value="QDS77257.1"/>
    <property type="molecule type" value="Genomic_DNA"/>
</dbReference>
<dbReference type="OrthoDB" id="3649779at2759"/>
<dbReference type="STRING" id="50376.A0A517LNN6"/>
<evidence type="ECO:0000313" key="1">
    <source>
        <dbReference type="EMBL" id="QDS77257.1"/>
    </source>
</evidence>
<dbReference type="Proteomes" id="UP000316270">
    <property type="component" value="Chromosome 17"/>
</dbReference>
<proteinExistence type="predicted"/>
<dbReference type="PANTHER" id="PTHR42085:SF4">
    <property type="entry name" value="F-BOX DOMAIN-CONTAINING PROTEIN"/>
    <property type="match status" value="1"/>
</dbReference>
<keyword evidence="2" id="KW-1185">Reference proteome</keyword>
<evidence type="ECO:0000313" key="2">
    <source>
        <dbReference type="Proteomes" id="UP000316270"/>
    </source>
</evidence>
<dbReference type="InterPro" id="IPR038883">
    <property type="entry name" value="AN11006-like"/>
</dbReference>
<reference evidence="1 2" key="1">
    <citation type="submission" date="2019-07" db="EMBL/GenBank/DDBJ databases">
        <title>Finished genome of Venturia effusa.</title>
        <authorList>
            <person name="Young C.A."/>
            <person name="Cox M.P."/>
            <person name="Ganley A.R.D."/>
            <person name="David W.J."/>
        </authorList>
    </citation>
    <scope>NUCLEOTIDE SEQUENCE [LARGE SCALE GENOMIC DNA]</scope>
    <source>
        <strain evidence="2">albino</strain>
    </source>
</reference>
<accession>A0A517LNN6</accession>